<keyword evidence="1" id="KW-0145">Chemotaxis</keyword>
<evidence type="ECO:0000313" key="2">
    <source>
        <dbReference type="EMBL" id="MBB4266770.1"/>
    </source>
</evidence>
<evidence type="ECO:0000313" key="3">
    <source>
        <dbReference type="Proteomes" id="UP000554286"/>
    </source>
</evidence>
<protein>
    <submittedName>
        <fullName evidence="2">CheY-specific phosphatase CheX</fullName>
    </submittedName>
</protein>
<organism evidence="2 3">
    <name type="scientific">Roseospira visakhapatnamensis</name>
    <dbReference type="NCBI Taxonomy" id="390880"/>
    <lineage>
        <taxon>Bacteria</taxon>
        <taxon>Pseudomonadati</taxon>
        <taxon>Pseudomonadota</taxon>
        <taxon>Alphaproteobacteria</taxon>
        <taxon>Rhodospirillales</taxon>
        <taxon>Rhodospirillaceae</taxon>
        <taxon>Roseospira</taxon>
    </lineage>
</organism>
<sequence>MPLSTLMSSILRRTRRILLATAAINIDAVERFDGDVSALDLHDITAVGGFGEPIGVRAAFSFDNSLLRALYGRFTADIPVPRGQEDLFCRDTAAEIANMILGTSSGDFPEVGRSIAMTPVIVLTEDRHIDRRHHAVFGTMRVRAPSGRLDVHLLRPRELFDNRLNQLVV</sequence>
<dbReference type="SUPFAM" id="SSF103039">
    <property type="entry name" value="CheC-like"/>
    <property type="match status" value="1"/>
</dbReference>
<dbReference type="EMBL" id="JACIGK010000017">
    <property type="protein sequence ID" value="MBB4266770.1"/>
    <property type="molecule type" value="Genomic_DNA"/>
</dbReference>
<dbReference type="RefSeq" id="WP_184045511.1">
    <property type="nucleotide sequence ID" value="NZ_JACIGK010000017.1"/>
</dbReference>
<dbReference type="GO" id="GO:0006935">
    <property type="term" value="P:chemotaxis"/>
    <property type="evidence" value="ECO:0007669"/>
    <property type="project" value="UniProtKB-KW"/>
</dbReference>
<dbReference type="InterPro" id="IPR028976">
    <property type="entry name" value="CheC-like_sf"/>
</dbReference>
<accession>A0A7W6RDY2</accession>
<dbReference type="AlphaFoldDB" id="A0A7W6RDY2"/>
<name>A0A7W6RDY2_9PROT</name>
<proteinExistence type="predicted"/>
<dbReference type="Proteomes" id="UP000554286">
    <property type="component" value="Unassembled WGS sequence"/>
</dbReference>
<dbReference type="Gene3D" id="3.40.1550.10">
    <property type="entry name" value="CheC-like"/>
    <property type="match status" value="1"/>
</dbReference>
<reference evidence="2 3" key="1">
    <citation type="submission" date="2020-08" db="EMBL/GenBank/DDBJ databases">
        <title>Genome sequencing of Purple Non-Sulfur Bacteria from various extreme environments.</title>
        <authorList>
            <person name="Mayer M."/>
        </authorList>
    </citation>
    <scope>NUCLEOTIDE SEQUENCE [LARGE SCALE GENOMIC DNA]</scope>
    <source>
        <strain evidence="2 3">JA131</strain>
    </source>
</reference>
<comment type="caution">
    <text evidence="2">The sequence shown here is derived from an EMBL/GenBank/DDBJ whole genome shotgun (WGS) entry which is preliminary data.</text>
</comment>
<gene>
    <name evidence="2" type="ORF">GGD89_002406</name>
</gene>
<keyword evidence="3" id="KW-1185">Reference proteome</keyword>
<evidence type="ECO:0000256" key="1">
    <source>
        <dbReference type="ARBA" id="ARBA00022500"/>
    </source>
</evidence>